<feature type="domain" description="AMP-binding enzyme C-terminal" evidence="2">
    <location>
        <begin position="429"/>
        <end position="504"/>
    </location>
</feature>
<dbReference type="SUPFAM" id="SSF56801">
    <property type="entry name" value="Acetyl-CoA synthetase-like"/>
    <property type="match status" value="1"/>
</dbReference>
<evidence type="ECO:0000259" key="1">
    <source>
        <dbReference type="Pfam" id="PF00501"/>
    </source>
</evidence>
<dbReference type="OrthoDB" id="4363623at2"/>
<dbReference type="GO" id="GO:0016878">
    <property type="term" value="F:acid-thiol ligase activity"/>
    <property type="evidence" value="ECO:0007669"/>
    <property type="project" value="UniProtKB-ARBA"/>
</dbReference>
<dbReference type="Gene3D" id="3.40.50.12780">
    <property type="entry name" value="N-terminal domain of ligase-like"/>
    <property type="match status" value="1"/>
</dbReference>
<dbReference type="KEGG" id="bsol:FSW04_06295"/>
<dbReference type="InterPro" id="IPR000873">
    <property type="entry name" value="AMP-dep_synth/lig_dom"/>
</dbReference>
<organism evidence="3 4">
    <name type="scientific">Baekduia soli</name>
    <dbReference type="NCBI Taxonomy" id="496014"/>
    <lineage>
        <taxon>Bacteria</taxon>
        <taxon>Bacillati</taxon>
        <taxon>Actinomycetota</taxon>
        <taxon>Thermoleophilia</taxon>
        <taxon>Solirubrobacterales</taxon>
        <taxon>Baekduiaceae</taxon>
        <taxon>Baekduia</taxon>
    </lineage>
</organism>
<dbReference type="Proteomes" id="UP000321805">
    <property type="component" value="Chromosome"/>
</dbReference>
<name>A0A5B8U2C8_9ACTN</name>
<dbReference type="InterPro" id="IPR020845">
    <property type="entry name" value="AMP-binding_CS"/>
</dbReference>
<dbReference type="AlphaFoldDB" id="A0A5B8U2C8"/>
<dbReference type="Pfam" id="PF13193">
    <property type="entry name" value="AMP-binding_C"/>
    <property type="match status" value="1"/>
</dbReference>
<evidence type="ECO:0000259" key="2">
    <source>
        <dbReference type="Pfam" id="PF13193"/>
    </source>
</evidence>
<dbReference type="InterPro" id="IPR045851">
    <property type="entry name" value="AMP-bd_C_sf"/>
</dbReference>
<protein>
    <submittedName>
        <fullName evidence="3">ATP-dependent acyl-CoA ligase</fullName>
    </submittedName>
</protein>
<dbReference type="PANTHER" id="PTHR43767">
    <property type="entry name" value="LONG-CHAIN-FATTY-ACID--COA LIGASE"/>
    <property type="match status" value="1"/>
</dbReference>
<dbReference type="InterPro" id="IPR025110">
    <property type="entry name" value="AMP-bd_C"/>
</dbReference>
<dbReference type="PROSITE" id="PS00455">
    <property type="entry name" value="AMP_BINDING"/>
    <property type="match status" value="1"/>
</dbReference>
<sequence>MTMDPRVPSRDACVLYDVLHRRAQEAPDEIFALFEEDPPWTNASMLADVRRTAAALQALGVAQGDTVVCWLPNGPHMVRFWFALNYLGAVYVPINTAYRGGLLSHVLVNSGAAIAVVHAELLPRLAEIEERGAVRTVITVGAVQEPVAGLEHLDAATLPGPDAPEPPPRPTEPWDTQAILYTSGTTGPSKGVLSSYAQARAMFGHPEMPGMGPTERYMINMPMFHVGGATLLYAMLINGGSVAVVSHFSGERFWSQIRDTQSTVVFLLGVMGNFVASRPPAPDDADNPLKTAYIVPLIDDVEGFRTRFGCDVYTIFNMTELGAPILSDVNPTLRGTCGRVRPGHEIRLVDANDCEVPVGEVGEIIVRTDGPWMMNHGYNANAEATAAAWRNGWFHTGDAARRDADGNYFFVDRLKDAIRRRGENISSMEVEVEIAAFPGVREVAVIAVPSEISEDEVLAAVAPVPGATIDPLELIEFLRPRMAYYMVPRYIRILDELPKTPTSKVRKTLLREEAITAETWDREAAGIILRGERLSQGTSDHQPVKG</sequence>
<dbReference type="InterPro" id="IPR042099">
    <property type="entry name" value="ANL_N_sf"/>
</dbReference>
<dbReference type="EMBL" id="CP042430">
    <property type="protein sequence ID" value="QEC47239.1"/>
    <property type="molecule type" value="Genomic_DNA"/>
</dbReference>
<dbReference type="InterPro" id="IPR050237">
    <property type="entry name" value="ATP-dep_AMP-bd_enzyme"/>
</dbReference>
<reference evidence="3 4" key="1">
    <citation type="journal article" date="2018" name="J. Microbiol.">
        <title>Baekduia soli gen. nov., sp. nov., a novel bacterium isolated from the soil of Baekdu Mountain and proposal of a novel family name, Baekduiaceae fam. nov.</title>
        <authorList>
            <person name="An D.S."/>
            <person name="Siddiqi M.Z."/>
            <person name="Kim K.H."/>
            <person name="Yu H.S."/>
            <person name="Im W.T."/>
        </authorList>
    </citation>
    <scope>NUCLEOTIDE SEQUENCE [LARGE SCALE GENOMIC DNA]</scope>
    <source>
        <strain evidence="3 4">BR7-21</strain>
    </source>
</reference>
<keyword evidence="3" id="KW-0436">Ligase</keyword>
<evidence type="ECO:0000313" key="4">
    <source>
        <dbReference type="Proteomes" id="UP000321805"/>
    </source>
</evidence>
<dbReference type="PANTHER" id="PTHR43767:SF1">
    <property type="entry name" value="NONRIBOSOMAL PEPTIDE SYNTHASE PES1 (EUROFUNG)-RELATED"/>
    <property type="match status" value="1"/>
</dbReference>
<keyword evidence="4" id="KW-1185">Reference proteome</keyword>
<feature type="domain" description="AMP-dependent synthetase/ligase" evidence="1">
    <location>
        <begin position="20"/>
        <end position="374"/>
    </location>
</feature>
<dbReference type="Pfam" id="PF00501">
    <property type="entry name" value="AMP-binding"/>
    <property type="match status" value="1"/>
</dbReference>
<gene>
    <name evidence="3" type="ORF">FSW04_06295</name>
</gene>
<accession>A0A5B8U2C8</accession>
<dbReference type="Gene3D" id="3.30.300.30">
    <property type="match status" value="1"/>
</dbReference>
<evidence type="ECO:0000313" key="3">
    <source>
        <dbReference type="EMBL" id="QEC47239.1"/>
    </source>
</evidence>
<proteinExistence type="predicted"/>